<feature type="compositionally biased region" description="Polar residues" evidence="2">
    <location>
        <begin position="384"/>
        <end position="397"/>
    </location>
</feature>
<feature type="coiled-coil region" evidence="1">
    <location>
        <begin position="14"/>
        <end position="48"/>
    </location>
</feature>
<organism evidence="3 4">
    <name type="scientific">Tritrichomonas foetus</name>
    <dbReference type="NCBI Taxonomy" id="1144522"/>
    <lineage>
        <taxon>Eukaryota</taxon>
        <taxon>Metamonada</taxon>
        <taxon>Parabasalia</taxon>
        <taxon>Tritrichomonadida</taxon>
        <taxon>Tritrichomonadidae</taxon>
        <taxon>Tritrichomonas</taxon>
    </lineage>
</organism>
<accession>A0A1J4KIB1</accession>
<dbReference type="VEuPathDB" id="TrichDB:TRFO_21653"/>
<sequence length="408" mass="46889">MESEKEVIELQTQLEKIEKQSSLKDAEIQALQDRNKKLEESILQLTKSEFNEYSDYFTTLIQDQYNEYKKYFEENLSFSQKYIKILAKKNHYKKMYNAIKLKSVPFSPKSPSGYEAENQKLTIENQNLKHELEFAQEQISLATEESQKYQNELTQLHAKYEEINKNGVQNFQLMKAKLDEQRESMKSSDVGQTQLQNEELQKEIDTLKTQHEAELEELKKQIETEQQQNSNLEKENKILQESIISLQEACSQMTTSQTDFISSLGEVVGCQEISEISTKVKELSLLPAKILNLQQKIATLKGGEEVNLHDDVIDALQQIQKQISPNELKLPRDSELKQLFAALCNMFNAALDPKASKSFLKPHILSVVHQARNFTPSSEKEANDSNPSSLASHSFIQNEDAPETKQSE</sequence>
<reference evidence="3" key="1">
    <citation type="submission" date="2016-10" db="EMBL/GenBank/DDBJ databases">
        <authorList>
            <person name="Benchimol M."/>
            <person name="Almeida L.G."/>
            <person name="Vasconcelos A.T."/>
            <person name="Perreira-Neves A."/>
            <person name="Rosa I.A."/>
            <person name="Tasca T."/>
            <person name="Bogo M.R."/>
            <person name="de Souza W."/>
        </authorList>
    </citation>
    <scope>NUCLEOTIDE SEQUENCE [LARGE SCALE GENOMIC DNA]</scope>
    <source>
        <strain evidence="3">K</strain>
    </source>
</reference>
<evidence type="ECO:0000313" key="4">
    <source>
        <dbReference type="Proteomes" id="UP000179807"/>
    </source>
</evidence>
<dbReference type="EMBL" id="MLAK01000639">
    <property type="protein sequence ID" value="OHT09422.1"/>
    <property type="molecule type" value="Genomic_DNA"/>
</dbReference>
<dbReference type="RefSeq" id="XP_068362558.1">
    <property type="nucleotide sequence ID" value="XM_068502109.1"/>
</dbReference>
<protein>
    <submittedName>
        <fullName evidence="3">Uncharacterized protein</fullName>
    </submittedName>
</protein>
<evidence type="ECO:0000313" key="3">
    <source>
        <dbReference type="EMBL" id="OHT09422.1"/>
    </source>
</evidence>
<feature type="coiled-coil region" evidence="1">
    <location>
        <begin position="190"/>
        <end position="249"/>
    </location>
</feature>
<evidence type="ECO:0000256" key="2">
    <source>
        <dbReference type="SAM" id="MobiDB-lite"/>
    </source>
</evidence>
<feature type="region of interest" description="Disordered" evidence="2">
    <location>
        <begin position="375"/>
        <end position="408"/>
    </location>
</feature>
<proteinExistence type="predicted"/>
<comment type="caution">
    <text evidence="3">The sequence shown here is derived from an EMBL/GenBank/DDBJ whole genome shotgun (WGS) entry which is preliminary data.</text>
</comment>
<dbReference type="OrthoDB" id="10620430at2759"/>
<dbReference type="Proteomes" id="UP000179807">
    <property type="component" value="Unassembled WGS sequence"/>
</dbReference>
<keyword evidence="4" id="KW-1185">Reference proteome</keyword>
<gene>
    <name evidence="3" type="ORF">TRFO_21653</name>
</gene>
<evidence type="ECO:0000256" key="1">
    <source>
        <dbReference type="SAM" id="Coils"/>
    </source>
</evidence>
<name>A0A1J4KIB1_9EUKA</name>
<dbReference type="AlphaFoldDB" id="A0A1J4KIB1"/>
<feature type="coiled-coil region" evidence="1">
    <location>
        <begin position="118"/>
        <end position="166"/>
    </location>
</feature>
<keyword evidence="1" id="KW-0175">Coiled coil</keyword>
<dbReference type="GeneID" id="94836813"/>